<protein>
    <submittedName>
        <fullName evidence="1">Uncharacterized protein</fullName>
    </submittedName>
</protein>
<proteinExistence type="predicted"/>
<dbReference type="AlphaFoldDB" id="A0A814EV40"/>
<name>A0A814EV40_9BILA</name>
<dbReference type="Proteomes" id="UP000663879">
    <property type="component" value="Unassembled WGS sequence"/>
</dbReference>
<comment type="caution">
    <text evidence="1">The sequence shown here is derived from an EMBL/GenBank/DDBJ whole genome shotgun (WGS) entry which is preliminary data.</text>
</comment>
<reference evidence="1" key="1">
    <citation type="submission" date="2021-02" db="EMBL/GenBank/DDBJ databases">
        <authorList>
            <person name="Nowell W R."/>
        </authorList>
    </citation>
    <scope>NUCLEOTIDE SEQUENCE</scope>
    <source>
        <strain evidence="1">Ploen Becks lab</strain>
    </source>
</reference>
<keyword evidence="2" id="KW-1185">Reference proteome</keyword>
<dbReference type="EMBL" id="CAJNOC010003246">
    <property type="protein sequence ID" value="CAF0974321.1"/>
    <property type="molecule type" value="Genomic_DNA"/>
</dbReference>
<sequence length="177" mass="20060">MSKHPSSKQSYGSGLKLNSNAVRDYLKDDTIVISYIGSKITELINNIYEKSNDVSFSRVLTANIIYDLTTNKGRDLLKNITKEALNDNAKACVEELADTLLFGNNNFILQDLKRFGLNNNSPSLKIEVMDQIKHQSFIAANIFCSRFLDKEYSNIIFGNLYPKLKRSASLPKTMDFF</sequence>
<gene>
    <name evidence="1" type="ORF">OXX778_LOCUS15087</name>
</gene>
<organism evidence="1 2">
    <name type="scientific">Brachionus calyciflorus</name>
    <dbReference type="NCBI Taxonomy" id="104777"/>
    <lineage>
        <taxon>Eukaryota</taxon>
        <taxon>Metazoa</taxon>
        <taxon>Spiralia</taxon>
        <taxon>Gnathifera</taxon>
        <taxon>Rotifera</taxon>
        <taxon>Eurotatoria</taxon>
        <taxon>Monogononta</taxon>
        <taxon>Pseudotrocha</taxon>
        <taxon>Ploima</taxon>
        <taxon>Brachionidae</taxon>
        <taxon>Brachionus</taxon>
    </lineage>
</organism>
<evidence type="ECO:0000313" key="2">
    <source>
        <dbReference type="Proteomes" id="UP000663879"/>
    </source>
</evidence>
<evidence type="ECO:0000313" key="1">
    <source>
        <dbReference type="EMBL" id="CAF0974321.1"/>
    </source>
</evidence>
<accession>A0A814EV40</accession>